<comment type="similarity">
    <text evidence="7">Belongs to the DHHC palmitoyltransferase family.</text>
</comment>
<dbReference type="PANTHER" id="PTHR22883:SF147">
    <property type="entry name" value="PALMITOYLTRANSFERASE"/>
    <property type="match status" value="1"/>
</dbReference>
<feature type="transmembrane region" description="Helical" evidence="7">
    <location>
        <begin position="59"/>
        <end position="78"/>
    </location>
</feature>
<evidence type="ECO:0000256" key="5">
    <source>
        <dbReference type="ARBA" id="ARBA00023136"/>
    </source>
</evidence>
<feature type="transmembrane region" description="Helical" evidence="7">
    <location>
        <begin position="219"/>
        <end position="239"/>
    </location>
</feature>
<protein>
    <recommendedName>
        <fullName evidence="7">Palmitoyltransferase</fullName>
        <ecNumber evidence="7">2.3.1.225</ecNumber>
    </recommendedName>
</protein>
<evidence type="ECO:0000313" key="9">
    <source>
        <dbReference type="EMBL" id="CAH0482725.1"/>
    </source>
</evidence>
<dbReference type="InterPro" id="IPR001594">
    <property type="entry name" value="Palmitoyltrfase_DHHC"/>
</dbReference>
<dbReference type="EC" id="2.3.1.225" evidence="7"/>
<dbReference type="GO" id="GO:0016020">
    <property type="term" value="C:membrane"/>
    <property type="evidence" value="ECO:0007669"/>
    <property type="project" value="UniProtKB-SubCell"/>
</dbReference>
<evidence type="ECO:0000256" key="1">
    <source>
        <dbReference type="ARBA" id="ARBA00004141"/>
    </source>
</evidence>
<dbReference type="PROSITE" id="PS50216">
    <property type="entry name" value="DHHC"/>
    <property type="match status" value="1"/>
</dbReference>
<evidence type="ECO:0000256" key="7">
    <source>
        <dbReference type="RuleBase" id="RU079119"/>
    </source>
</evidence>
<comment type="catalytic activity">
    <reaction evidence="7">
        <text>L-cysteinyl-[protein] + hexadecanoyl-CoA = S-hexadecanoyl-L-cysteinyl-[protein] + CoA</text>
        <dbReference type="Rhea" id="RHEA:36683"/>
        <dbReference type="Rhea" id="RHEA-COMP:10131"/>
        <dbReference type="Rhea" id="RHEA-COMP:11032"/>
        <dbReference type="ChEBI" id="CHEBI:29950"/>
        <dbReference type="ChEBI" id="CHEBI:57287"/>
        <dbReference type="ChEBI" id="CHEBI:57379"/>
        <dbReference type="ChEBI" id="CHEBI:74151"/>
        <dbReference type="EC" id="2.3.1.225"/>
    </reaction>
</comment>
<feature type="transmembrane region" description="Helical" evidence="7">
    <location>
        <begin position="12"/>
        <end position="39"/>
    </location>
</feature>
<evidence type="ECO:0000256" key="6">
    <source>
        <dbReference type="ARBA" id="ARBA00023315"/>
    </source>
</evidence>
<sequence>MRLHRVCRTNRVLWFVWDPAGIVIALFAWLLLFGFFVAVLMSISQWVGLLSPVGVTECIWFTGLFGMCLWSHIVVLSSNPGTVPYKLKGIIPSVETDKEEEAKDDDELEEVEEEMPLNEFEECEDDGSLLIYCDECEIYRPFRAVHCHVCKRCVVLQDHHCPWVNNCVGIGNQKAFLLLLLYVTTTSVQAMLLVLMQYATCSRGKYTCGFQSEQFPGKLGGWILAASTVFGLFCSLMLVMELFNIYQDPLYALIADQLEARRGGDKSESMLERHLSVICGTDGMRASWYFPPPERRSLRDVEIVQGFSCRPEDNEIC</sequence>
<evidence type="ECO:0000313" key="10">
    <source>
        <dbReference type="Proteomes" id="UP001160483"/>
    </source>
</evidence>
<dbReference type="GO" id="GO:0006612">
    <property type="term" value="P:protein targeting to membrane"/>
    <property type="evidence" value="ECO:0007669"/>
    <property type="project" value="TreeGrafter"/>
</dbReference>
<proteinExistence type="inferred from homology"/>
<gene>
    <name evidence="9" type="ORF">PBS003_LOCUS9306</name>
</gene>
<feature type="domain" description="Palmitoyltransferase DHHC" evidence="8">
    <location>
        <begin position="132"/>
        <end position="247"/>
    </location>
</feature>
<keyword evidence="5 7" id="KW-0472">Membrane</keyword>
<name>A0AAU9LBA2_9STRA</name>
<dbReference type="GO" id="GO:0005783">
    <property type="term" value="C:endoplasmic reticulum"/>
    <property type="evidence" value="ECO:0007669"/>
    <property type="project" value="TreeGrafter"/>
</dbReference>
<keyword evidence="6 7" id="KW-0012">Acyltransferase</keyword>
<evidence type="ECO:0000256" key="2">
    <source>
        <dbReference type="ARBA" id="ARBA00022679"/>
    </source>
</evidence>
<reference evidence="9" key="1">
    <citation type="submission" date="2021-11" db="EMBL/GenBank/DDBJ databases">
        <authorList>
            <person name="Islam A."/>
            <person name="Islam S."/>
            <person name="Flora M.S."/>
            <person name="Rahman M."/>
            <person name="Ziaur R.M."/>
            <person name="Epstein J.H."/>
            <person name="Hassan M."/>
            <person name="Klassen M."/>
            <person name="Woodard K."/>
            <person name="Webb A."/>
            <person name="Webby R.J."/>
            <person name="El Zowalaty M.E."/>
        </authorList>
    </citation>
    <scope>NUCLEOTIDE SEQUENCE</scope>
    <source>
        <strain evidence="9">Pbs3</strain>
    </source>
</reference>
<comment type="caution">
    <text evidence="9">The sequence shown here is derived from an EMBL/GenBank/DDBJ whole genome shotgun (WGS) entry which is preliminary data.</text>
</comment>
<organism evidence="9 10">
    <name type="scientific">Peronospora belbahrii</name>
    <dbReference type="NCBI Taxonomy" id="622444"/>
    <lineage>
        <taxon>Eukaryota</taxon>
        <taxon>Sar</taxon>
        <taxon>Stramenopiles</taxon>
        <taxon>Oomycota</taxon>
        <taxon>Peronosporomycetes</taxon>
        <taxon>Peronosporales</taxon>
        <taxon>Peronosporaceae</taxon>
        <taxon>Peronospora</taxon>
    </lineage>
</organism>
<evidence type="ECO:0000259" key="8">
    <source>
        <dbReference type="Pfam" id="PF01529"/>
    </source>
</evidence>
<dbReference type="Proteomes" id="UP001160483">
    <property type="component" value="Unassembled WGS sequence"/>
</dbReference>
<comment type="domain">
    <text evidence="7">The DHHC domain is required for palmitoyltransferase activity.</text>
</comment>
<keyword evidence="2 7" id="KW-0808">Transferase</keyword>
<evidence type="ECO:0000256" key="4">
    <source>
        <dbReference type="ARBA" id="ARBA00022989"/>
    </source>
</evidence>
<evidence type="ECO:0000256" key="3">
    <source>
        <dbReference type="ARBA" id="ARBA00022692"/>
    </source>
</evidence>
<dbReference type="Pfam" id="PF01529">
    <property type="entry name" value="DHHC"/>
    <property type="match status" value="1"/>
</dbReference>
<keyword evidence="3 7" id="KW-0812">Transmembrane</keyword>
<dbReference type="InterPro" id="IPR039859">
    <property type="entry name" value="PFA4/ZDH16/20/ERF2-like"/>
</dbReference>
<dbReference type="AlphaFoldDB" id="A0AAU9LBA2"/>
<dbReference type="PANTHER" id="PTHR22883">
    <property type="entry name" value="ZINC FINGER DHHC DOMAIN CONTAINING PROTEIN"/>
    <property type="match status" value="1"/>
</dbReference>
<dbReference type="GO" id="GO:0019706">
    <property type="term" value="F:protein-cysteine S-palmitoyltransferase activity"/>
    <property type="evidence" value="ECO:0007669"/>
    <property type="project" value="UniProtKB-EC"/>
</dbReference>
<comment type="subcellular location">
    <subcellularLocation>
        <location evidence="1">Membrane</location>
        <topology evidence="1">Multi-pass membrane protein</topology>
    </subcellularLocation>
</comment>
<dbReference type="GO" id="GO:0005794">
    <property type="term" value="C:Golgi apparatus"/>
    <property type="evidence" value="ECO:0007669"/>
    <property type="project" value="TreeGrafter"/>
</dbReference>
<dbReference type="EMBL" id="CAKKTJ010000335">
    <property type="protein sequence ID" value="CAH0482725.1"/>
    <property type="molecule type" value="Genomic_DNA"/>
</dbReference>
<accession>A0AAU9LBA2</accession>
<keyword evidence="4 7" id="KW-1133">Transmembrane helix</keyword>
<feature type="transmembrane region" description="Helical" evidence="7">
    <location>
        <begin position="175"/>
        <end position="199"/>
    </location>
</feature>